<evidence type="ECO:0000313" key="12">
    <source>
        <dbReference type="Proteomes" id="UP000001549"/>
    </source>
</evidence>
<comment type="cofactor">
    <cofactor evidence="7">
        <name>Mg(2+)</name>
        <dbReference type="ChEBI" id="CHEBI:18420"/>
    </cofactor>
    <cofactor evidence="7">
        <name>Mn(2+)</name>
        <dbReference type="ChEBI" id="CHEBI:29035"/>
    </cofactor>
    <text evidence="7">Probably binds two magnesium or manganese ions per subunit.</text>
</comment>
<comment type="similarity">
    <text evidence="2">Belongs to the DNA repair enzymes AP/ExoA family.</text>
</comment>
<dbReference type="GO" id="GO:0006281">
    <property type="term" value="P:DNA repair"/>
    <property type="evidence" value="ECO:0007669"/>
    <property type="project" value="InterPro"/>
</dbReference>
<evidence type="ECO:0000313" key="11">
    <source>
        <dbReference type="EMBL" id="AEH08974.1"/>
    </source>
</evidence>
<dbReference type="Proteomes" id="UP000001549">
    <property type="component" value="Chromosome"/>
</dbReference>
<feature type="binding site" evidence="7">
    <location>
        <position position="332"/>
    </location>
    <ligand>
        <name>Mg(2+)</name>
        <dbReference type="ChEBI" id="CHEBI:18420"/>
        <label>1</label>
    </ligand>
</feature>
<dbReference type="InterPro" id="IPR020848">
    <property type="entry name" value="AP_endonuclease_F1_CS"/>
</dbReference>
<proteinExistence type="inferred from homology"/>
<feature type="binding site" evidence="7">
    <location>
        <position position="233"/>
    </location>
    <ligand>
        <name>Mg(2+)</name>
        <dbReference type="ChEBI" id="CHEBI:18420"/>
        <label>1</label>
    </ligand>
</feature>
<feature type="domain" description="Endonuclease/exonuclease/phosphatase" evidence="10">
    <location>
        <begin position="85"/>
        <end position="332"/>
    </location>
</feature>
<dbReference type="GO" id="GO:0003677">
    <property type="term" value="F:DNA binding"/>
    <property type="evidence" value="ECO:0007669"/>
    <property type="project" value="InterPro"/>
</dbReference>
<dbReference type="NCBIfam" id="TIGR00195">
    <property type="entry name" value="exoDNase_III"/>
    <property type="match status" value="1"/>
</dbReference>
<dbReference type="AlphaFoldDB" id="F8B2Z0"/>
<dbReference type="CDD" id="cd09086">
    <property type="entry name" value="ExoIII-like_AP-endo"/>
    <property type="match status" value="1"/>
</dbReference>
<gene>
    <name evidence="11" type="ordered locus">FsymDg_1514</name>
</gene>
<keyword evidence="3 7" id="KW-0479">Metal-binding</keyword>
<dbReference type="InterPro" id="IPR036691">
    <property type="entry name" value="Endo/exonu/phosph_ase_sf"/>
</dbReference>
<evidence type="ECO:0000256" key="5">
    <source>
        <dbReference type="ARBA" id="ARBA00022842"/>
    </source>
</evidence>
<evidence type="ECO:0000256" key="8">
    <source>
        <dbReference type="PIRSR" id="PIRSR604808-3"/>
    </source>
</evidence>
<dbReference type="PROSITE" id="PS51435">
    <property type="entry name" value="AP_NUCLEASE_F1_4"/>
    <property type="match status" value="1"/>
</dbReference>
<evidence type="ECO:0000256" key="7">
    <source>
        <dbReference type="PIRSR" id="PIRSR604808-2"/>
    </source>
</evidence>
<evidence type="ECO:0000256" key="9">
    <source>
        <dbReference type="SAM" id="MobiDB-lite"/>
    </source>
</evidence>
<dbReference type="NCBIfam" id="TIGR00633">
    <property type="entry name" value="xth"/>
    <property type="match status" value="1"/>
</dbReference>
<dbReference type="InterPro" id="IPR037493">
    <property type="entry name" value="ExoIII-like"/>
</dbReference>
<dbReference type="PROSITE" id="PS00726">
    <property type="entry name" value="AP_NUCLEASE_F1_1"/>
    <property type="match status" value="1"/>
</dbReference>
<dbReference type="HOGENOM" id="CLU_645223_0_0_11"/>
<evidence type="ECO:0000256" key="2">
    <source>
        <dbReference type="ARBA" id="ARBA00007092"/>
    </source>
</evidence>
<comment type="cofactor">
    <cofactor evidence="1">
        <name>Mn(2+)</name>
        <dbReference type="ChEBI" id="CHEBI:29035"/>
    </cofactor>
</comment>
<feature type="region of interest" description="Disordered" evidence="9">
    <location>
        <begin position="326"/>
        <end position="425"/>
    </location>
</feature>
<feature type="compositionally biased region" description="Basic residues" evidence="9">
    <location>
        <begin position="39"/>
        <end position="62"/>
    </location>
</feature>
<evidence type="ECO:0000259" key="10">
    <source>
        <dbReference type="Pfam" id="PF03372"/>
    </source>
</evidence>
<dbReference type="PANTHER" id="PTHR43250:SF2">
    <property type="entry name" value="EXODEOXYRIBONUCLEASE III"/>
    <property type="match status" value="1"/>
</dbReference>
<dbReference type="STRING" id="656024.FsymDg_1514"/>
<dbReference type="GO" id="GO:0008311">
    <property type="term" value="F:double-stranded DNA 3'-5' DNA exonuclease activity"/>
    <property type="evidence" value="ECO:0007669"/>
    <property type="project" value="InterPro"/>
</dbReference>
<feature type="site" description="Transition state stabilizer" evidence="8">
    <location>
        <position position="233"/>
    </location>
</feature>
<dbReference type="EMBL" id="CP002801">
    <property type="protein sequence ID" value="AEH08974.1"/>
    <property type="molecule type" value="Genomic_DNA"/>
</dbReference>
<feature type="binding site" evidence="7">
    <location>
        <position position="331"/>
    </location>
    <ligand>
        <name>Mg(2+)</name>
        <dbReference type="ChEBI" id="CHEBI:18420"/>
        <label>1</label>
    </ligand>
</feature>
<feature type="active site" description="Proton acceptor" evidence="6">
    <location>
        <position position="332"/>
    </location>
</feature>
<dbReference type="InterPro" id="IPR004808">
    <property type="entry name" value="AP_endonuc_1"/>
</dbReference>
<keyword evidence="5 7" id="KW-0460">Magnesium</keyword>
<sequence length="425" mass="45194">MVGSRSGHGPVFLLAFGRPPAPGAAAGDVPADRSDRLAAGRRQRPAAHAPVRGHRAPPARGHRFAGTTVVRGGADGLTSDGVRVATWNINSAKARQARLIEWLDRAQPDVVCLQETKLSDAAFLELFDEDLFRRGYRVAHHGDGRWNGVAIFSRAGLDDVEAGLADGPGFPAPEPRALAATCGGIRIWSLYVPNGRAVDDPHYAYKLTWLAALRASVEKALTTAPVIACGDFNIAPTDADVWDPAAFAGATHVTDAERRALRELTDLGLVDVMRRRWPDEQVFTYWDYRALMFPKNMGMRIDLLLASDSLVDRVRAVWVDRQARKGTGTSDHAPVIVDLDEAPDGDIGPMVPPPSPPRAAGTRRRAPGGPGRTGAGRTAAEPNAPGRHRAGPDTAGPGVTKPDVTSPDAADTGTLEAGGTDTRAN</sequence>
<feature type="binding site" evidence="7">
    <location>
        <position position="115"/>
    </location>
    <ligand>
        <name>Mg(2+)</name>
        <dbReference type="ChEBI" id="CHEBI:18420"/>
        <label>1</label>
    </ligand>
</feature>
<feature type="site" description="Important for catalytic activity" evidence="8">
    <location>
        <position position="302"/>
    </location>
</feature>
<feature type="binding site" evidence="7">
    <location>
        <position position="88"/>
    </location>
    <ligand>
        <name>Mg(2+)</name>
        <dbReference type="ChEBI" id="CHEBI:18420"/>
        <label>1</label>
    </ligand>
</feature>
<dbReference type="PROSITE" id="PS00728">
    <property type="entry name" value="AP_NUCLEASE_F1_3"/>
    <property type="match status" value="1"/>
</dbReference>
<feature type="active site" evidence="6">
    <location>
        <position position="191"/>
    </location>
</feature>
<dbReference type="eggNOG" id="COG0708">
    <property type="taxonomic scope" value="Bacteria"/>
</dbReference>
<dbReference type="Gene3D" id="3.60.10.10">
    <property type="entry name" value="Endonuclease/exonuclease/phosphatase"/>
    <property type="match status" value="1"/>
</dbReference>
<protein>
    <submittedName>
        <fullName evidence="11">Exodeoxyribonuclease III Xth</fullName>
    </submittedName>
</protein>
<feature type="binding site" evidence="7">
    <location>
        <position position="231"/>
    </location>
    <ligand>
        <name>Mg(2+)</name>
        <dbReference type="ChEBI" id="CHEBI:18420"/>
        <label>1</label>
    </ligand>
</feature>
<keyword evidence="4" id="KW-0378">Hydrolase</keyword>
<dbReference type="GO" id="GO:0004519">
    <property type="term" value="F:endonuclease activity"/>
    <property type="evidence" value="ECO:0007669"/>
    <property type="project" value="InterPro"/>
</dbReference>
<dbReference type="SUPFAM" id="SSF56219">
    <property type="entry name" value="DNase I-like"/>
    <property type="match status" value="1"/>
</dbReference>
<reference evidence="11 12" key="1">
    <citation type="submission" date="2011-05" db="EMBL/GenBank/DDBJ databases">
        <title>Complete sequence of chromosome of Frankia symbiont of Datisca glomerata.</title>
        <authorList>
            <consortium name="US DOE Joint Genome Institute"/>
            <person name="Lucas S."/>
            <person name="Han J."/>
            <person name="Lapidus A."/>
            <person name="Cheng J.-F."/>
            <person name="Goodwin L."/>
            <person name="Pitluck S."/>
            <person name="Peters L."/>
            <person name="Mikhailova N."/>
            <person name="Chertkov O."/>
            <person name="Teshima H."/>
            <person name="Han C."/>
            <person name="Tapia R."/>
            <person name="Land M."/>
            <person name="Hauser L."/>
            <person name="Kyrpides N."/>
            <person name="Ivanova N."/>
            <person name="Pagani I."/>
            <person name="Berry A."/>
            <person name="Pawlowski K."/>
            <person name="Persson T."/>
            <person name="Vanden Heuvel B."/>
            <person name="Benson D."/>
            <person name="Woyke T."/>
        </authorList>
    </citation>
    <scope>NUCLEOTIDE SEQUENCE [LARGE SCALE GENOMIC DNA]</scope>
    <source>
        <strain evidence="12">4085684</strain>
    </source>
</reference>
<feature type="region of interest" description="Disordered" evidence="9">
    <location>
        <begin position="38"/>
        <end position="62"/>
    </location>
</feature>
<keyword evidence="12" id="KW-1185">Reference proteome</keyword>
<dbReference type="Pfam" id="PF03372">
    <property type="entry name" value="Exo_endo_phos"/>
    <property type="match status" value="1"/>
</dbReference>
<dbReference type="PANTHER" id="PTHR43250">
    <property type="entry name" value="EXODEOXYRIBONUCLEASE III"/>
    <property type="match status" value="1"/>
</dbReference>
<keyword evidence="7" id="KW-0464">Manganese</keyword>
<evidence type="ECO:0000256" key="3">
    <source>
        <dbReference type="ARBA" id="ARBA00022723"/>
    </source>
</evidence>
<feature type="active site" description="Proton donor/acceptor" evidence="6">
    <location>
        <position position="231"/>
    </location>
</feature>
<dbReference type="InterPro" id="IPR020847">
    <property type="entry name" value="AP_endonuclease_F1_BS"/>
</dbReference>
<dbReference type="InterPro" id="IPR005135">
    <property type="entry name" value="Endo/exonuclease/phosphatase"/>
</dbReference>
<evidence type="ECO:0000256" key="6">
    <source>
        <dbReference type="PIRSR" id="PIRSR604808-1"/>
    </source>
</evidence>
<accession>F8B2Z0</accession>
<name>F8B2Z0_9ACTN</name>
<evidence type="ECO:0000256" key="4">
    <source>
        <dbReference type="ARBA" id="ARBA00022801"/>
    </source>
</evidence>
<dbReference type="KEGG" id="fsy:FsymDg_1514"/>
<evidence type="ECO:0000256" key="1">
    <source>
        <dbReference type="ARBA" id="ARBA00001936"/>
    </source>
</evidence>
<organism evidence="11 12">
    <name type="scientific">Candidatus Protofrankia datiscae</name>
    <dbReference type="NCBI Taxonomy" id="2716812"/>
    <lineage>
        <taxon>Bacteria</taxon>
        <taxon>Bacillati</taxon>
        <taxon>Actinomycetota</taxon>
        <taxon>Actinomycetes</taxon>
        <taxon>Frankiales</taxon>
        <taxon>Frankiaceae</taxon>
        <taxon>Protofrankia</taxon>
    </lineage>
</organism>
<feature type="site" description="Interaction with DNA substrate" evidence="8">
    <location>
        <position position="332"/>
    </location>
</feature>
<dbReference type="GO" id="GO:0046872">
    <property type="term" value="F:metal ion binding"/>
    <property type="evidence" value="ECO:0007669"/>
    <property type="project" value="UniProtKB-KW"/>
</dbReference>